<protein>
    <submittedName>
        <fullName evidence="1">Uncharacterized protein</fullName>
    </submittedName>
</protein>
<reference evidence="1" key="1">
    <citation type="journal article" date="2021" name="Proc. Natl. Acad. Sci. U.S.A.">
        <title>A Catalog of Tens of Thousands of Viruses from Human Metagenomes Reveals Hidden Associations with Chronic Diseases.</title>
        <authorList>
            <person name="Tisza M.J."/>
            <person name="Buck C.B."/>
        </authorList>
    </citation>
    <scope>NUCLEOTIDE SEQUENCE</scope>
    <source>
        <strain evidence="1">CtLnO19</strain>
    </source>
</reference>
<evidence type="ECO:0000313" key="1">
    <source>
        <dbReference type="EMBL" id="DAE00269.1"/>
    </source>
</evidence>
<sequence>MYVCVQYSALGYTRFSKRNRLYSRIRPDYILILIS</sequence>
<name>A0A8S5P0S2_9CAUD</name>
<organism evidence="1">
    <name type="scientific">Myoviridae sp. ctLnO19</name>
    <dbReference type="NCBI Taxonomy" id="2825085"/>
    <lineage>
        <taxon>Viruses</taxon>
        <taxon>Duplodnaviria</taxon>
        <taxon>Heunggongvirae</taxon>
        <taxon>Uroviricota</taxon>
        <taxon>Caudoviricetes</taxon>
    </lineage>
</organism>
<dbReference type="EMBL" id="BK015301">
    <property type="protein sequence ID" value="DAE00269.1"/>
    <property type="molecule type" value="Genomic_DNA"/>
</dbReference>
<proteinExistence type="predicted"/>
<accession>A0A8S5P0S2</accession>